<evidence type="ECO:0000313" key="3">
    <source>
        <dbReference type="Proteomes" id="UP000297617"/>
    </source>
</evidence>
<dbReference type="RefSeq" id="WP_135754276.1">
    <property type="nucleotide sequence ID" value="NZ_RQFD01000015.1"/>
</dbReference>
<feature type="transmembrane region" description="Helical" evidence="1">
    <location>
        <begin position="232"/>
        <end position="252"/>
    </location>
</feature>
<gene>
    <name evidence="2" type="ORF">EHQ10_12700</name>
</gene>
<feature type="transmembrane region" description="Helical" evidence="1">
    <location>
        <begin position="366"/>
        <end position="385"/>
    </location>
</feature>
<feature type="transmembrane region" description="Helical" evidence="1">
    <location>
        <begin position="30"/>
        <end position="48"/>
    </location>
</feature>
<feature type="transmembrane region" description="Helical" evidence="1">
    <location>
        <begin position="185"/>
        <end position="202"/>
    </location>
</feature>
<dbReference type="Proteomes" id="UP000297617">
    <property type="component" value="Unassembled WGS sequence"/>
</dbReference>
<evidence type="ECO:0000313" key="2">
    <source>
        <dbReference type="EMBL" id="TGK48563.1"/>
    </source>
</evidence>
<feature type="transmembrane region" description="Helical" evidence="1">
    <location>
        <begin position="159"/>
        <end position="180"/>
    </location>
</feature>
<name>A0ABY2L3R2_9LEPT</name>
<dbReference type="PRINTS" id="PR00500">
    <property type="entry name" value="POLYCYSTIN1"/>
</dbReference>
<reference evidence="3" key="1">
    <citation type="journal article" date="2019" name="PLoS Negl. Trop. Dis.">
        <title>Revisiting the worldwide diversity of Leptospira species in the environment.</title>
        <authorList>
            <person name="Vincent A.T."/>
            <person name="Schiettekatte O."/>
            <person name="Bourhy P."/>
            <person name="Veyrier F.J."/>
            <person name="Picardeau M."/>
        </authorList>
    </citation>
    <scope>NUCLEOTIDE SEQUENCE [LARGE SCALE GENOMIC DNA]</scope>
    <source>
        <strain evidence="3">201800295</strain>
    </source>
</reference>
<feature type="transmembrane region" description="Helical" evidence="1">
    <location>
        <begin position="417"/>
        <end position="435"/>
    </location>
</feature>
<dbReference type="InterPro" id="IPR000434">
    <property type="entry name" value="PC1"/>
</dbReference>
<keyword evidence="1" id="KW-0472">Membrane</keyword>
<proteinExistence type="predicted"/>
<comment type="caution">
    <text evidence="2">The sequence shown here is derived from an EMBL/GenBank/DDBJ whole genome shotgun (WGS) entry which is preliminary data.</text>
</comment>
<organism evidence="2 3">
    <name type="scientific">Leptospira bouyouniensis</name>
    <dbReference type="NCBI Taxonomy" id="2484911"/>
    <lineage>
        <taxon>Bacteria</taxon>
        <taxon>Pseudomonadati</taxon>
        <taxon>Spirochaetota</taxon>
        <taxon>Spirochaetia</taxon>
        <taxon>Leptospirales</taxon>
        <taxon>Leptospiraceae</taxon>
        <taxon>Leptospira</taxon>
    </lineage>
</organism>
<feature type="transmembrane region" description="Helical" evidence="1">
    <location>
        <begin position="60"/>
        <end position="78"/>
    </location>
</feature>
<feature type="transmembrane region" description="Helical" evidence="1">
    <location>
        <begin position="392"/>
        <end position="411"/>
    </location>
</feature>
<feature type="transmembrane region" description="Helical" evidence="1">
    <location>
        <begin position="6"/>
        <end position="23"/>
    </location>
</feature>
<accession>A0ABY2L3R2</accession>
<keyword evidence="1" id="KW-0812">Transmembrane</keyword>
<dbReference type="EMBL" id="RQFD01000015">
    <property type="protein sequence ID" value="TGK48563.1"/>
    <property type="molecule type" value="Genomic_DNA"/>
</dbReference>
<dbReference type="NCBIfam" id="TIGR04370">
    <property type="entry name" value="glyco_rpt_poly"/>
    <property type="match status" value="1"/>
</dbReference>
<protein>
    <submittedName>
        <fullName evidence="2">Oligosaccharide repeat unit polymerase</fullName>
    </submittedName>
</protein>
<evidence type="ECO:0000256" key="1">
    <source>
        <dbReference type="SAM" id="Phobius"/>
    </source>
</evidence>
<feature type="transmembrane region" description="Helical" evidence="1">
    <location>
        <begin position="208"/>
        <end position="225"/>
    </location>
</feature>
<feature type="transmembrane region" description="Helical" evidence="1">
    <location>
        <begin position="99"/>
        <end position="118"/>
    </location>
</feature>
<keyword evidence="3" id="KW-1185">Reference proteome</keyword>
<keyword evidence="1" id="KW-1133">Transmembrane helix</keyword>
<sequence length="440" mass="50963">MLTKFIIFSIFLSASFLFFKMFGKKAIFNFVILIWFLFWYFIDSLNLTGFNPLSAKGKNVIDSFFFSFIAGTLFVYPFRRKWSQFRFGKKISRTEYLKNYQILSKFFLFLLTPIYIFFTTRAIYLMNTRFSLSQYRSDVFGLISGSSTLFFNISSFSLLYFYFILPVLFFGVFVGFGYLLRFKKFGLLLVSLVLMALDSVMMAGRFGFHYIFFSGILLFVFKANVNYFKVSLRLMTVICAFILVATYSVYFISETRSINGQSNIKNLFENFVIDYHTESFHILDYELNQPDSIIHDFTLGFSTFSGIERYLLLLPNLIKLTSKIPEVDIIGGFLHPARNLGIDHFGNIKWYNAYASSLFVLYRDGAIFGVVLGSFLLGFFVQGLAYRLPMSVFSSTLLLTGFMFMSIYSLFQAAFTGPMLAGYILSIFTIMKIKLNRNNI</sequence>